<dbReference type="OrthoDB" id="5801913at2"/>
<keyword evidence="1" id="KW-0963">Cytoplasm</keyword>
<feature type="region of interest" description="Disordered" evidence="4">
    <location>
        <begin position="1"/>
        <end position="58"/>
    </location>
</feature>
<keyword evidence="7" id="KW-1185">Reference proteome</keyword>
<dbReference type="STRING" id="1860122.A9404_10240"/>
<dbReference type="GO" id="GO:0033592">
    <property type="term" value="F:RNA strand annealing activity"/>
    <property type="evidence" value="ECO:0007669"/>
    <property type="project" value="InterPro"/>
</dbReference>
<dbReference type="InterPro" id="IPR016103">
    <property type="entry name" value="ProQ/FinO"/>
</dbReference>
<dbReference type="RefSeq" id="WP_066101104.1">
    <property type="nucleotide sequence ID" value="NZ_CP016027.1"/>
</dbReference>
<evidence type="ECO:0000256" key="3">
    <source>
        <dbReference type="ARBA" id="ARBA00023186"/>
    </source>
</evidence>
<accession>A0A191ZIK4</accession>
<feature type="compositionally biased region" description="Low complexity" evidence="4">
    <location>
        <begin position="163"/>
        <end position="179"/>
    </location>
</feature>
<feature type="compositionally biased region" description="Basic and acidic residues" evidence="4">
    <location>
        <begin position="211"/>
        <end position="244"/>
    </location>
</feature>
<protein>
    <recommendedName>
        <fullName evidence="5">ProQ/FinO domain-containing protein</fullName>
    </recommendedName>
</protein>
<dbReference type="Pfam" id="PF04352">
    <property type="entry name" value="ProQ"/>
    <property type="match status" value="1"/>
</dbReference>
<dbReference type="Gene3D" id="1.10.1710.10">
    <property type="entry name" value="ProQ/FinO domain"/>
    <property type="match status" value="1"/>
</dbReference>
<reference evidence="6 7" key="1">
    <citation type="submission" date="2016-06" db="EMBL/GenBank/DDBJ databases">
        <title>Insight into the functional genes involving in sulfur oxidation in Pearl River water.</title>
        <authorList>
            <person name="Luo J."/>
            <person name="Tan X."/>
            <person name="Lin W."/>
        </authorList>
    </citation>
    <scope>NUCLEOTIDE SEQUENCE [LARGE SCALE GENOMIC DNA]</scope>
    <source>
        <strain evidence="6 7">LS2</strain>
    </source>
</reference>
<organism evidence="6 7">
    <name type="scientific">Halothiobacillus diazotrophicus</name>
    <dbReference type="NCBI Taxonomy" id="1860122"/>
    <lineage>
        <taxon>Bacteria</taxon>
        <taxon>Pseudomonadati</taxon>
        <taxon>Pseudomonadota</taxon>
        <taxon>Gammaproteobacteria</taxon>
        <taxon>Chromatiales</taxon>
        <taxon>Halothiobacillaceae</taxon>
        <taxon>Halothiobacillus</taxon>
    </lineage>
</organism>
<sequence length="274" mass="29592">MTEQSTRPPVDEAVQASSPDSEAPMIETSGDTVPEAEARAASSDVDTGDTQKAPAQKKRIAPQAVIARLIEAWPQAFFSDPRSVKPLAIGTLQQILSSRPPALDGLNSQAIRTGIKFYTSRLSYHYGMVNNTHRITLTGDAADEVDDKAREYAKAQIAAIQQHRAAQRAAQAPQQTEQAEGQETDTGDRPARGAKRPGKRRPVSAADGADAESRRPSRGKNDRARTKGERSAKRATDVDARESAKPMPSTASEPKLTMEEKLARLAEHFGKSPS</sequence>
<keyword evidence="2" id="KW-0694">RNA-binding</keyword>
<dbReference type="GO" id="GO:0034057">
    <property type="term" value="F:RNA strand-exchange activity"/>
    <property type="evidence" value="ECO:0007669"/>
    <property type="project" value="InterPro"/>
</dbReference>
<dbReference type="PANTHER" id="PTHR38106:SF1">
    <property type="entry name" value="RNA CHAPERONE PROQ"/>
    <property type="match status" value="1"/>
</dbReference>
<dbReference type="InterPro" id="IPR036442">
    <property type="entry name" value="ProQ/FinO_sf"/>
</dbReference>
<gene>
    <name evidence="6" type="ORF">A9404_10240</name>
</gene>
<evidence type="ECO:0000259" key="5">
    <source>
        <dbReference type="SMART" id="SM00945"/>
    </source>
</evidence>
<dbReference type="SUPFAM" id="SSF48657">
    <property type="entry name" value="FinO-like"/>
    <property type="match status" value="1"/>
</dbReference>
<evidence type="ECO:0000256" key="1">
    <source>
        <dbReference type="ARBA" id="ARBA00022490"/>
    </source>
</evidence>
<dbReference type="InterPro" id="IPR023529">
    <property type="entry name" value="ProQ"/>
</dbReference>
<proteinExistence type="predicted"/>
<dbReference type="SMART" id="SM00945">
    <property type="entry name" value="ProQ"/>
    <property type="match status" value="1"/>
</dbReference>
<feature type="region of interest" description="Disordered" evidence="4">
    <location>
        <begin position="163"/>
        <end position="258"/>
    </location>
</feature>
<feature type="domain" description="ProQ/FinO" evidence="5">
    <location>
        <begin position="57"/>
        <end position="173"/>
    </location>
</feature>
<dbReference type="PANTHER" id="PTHR38106">
    <property type="entry name" value="RNA CHAPERONE PROQ"/>
    <property type="match status" value="1"/>
</dbReference>
<dbReference type="GO" id="GO:0010608">
    <property type="term" value="P:post-transcriptional regulation of gene expression"/>
    <property type="evidence" value="ECO:0007669"/>
    <property type="project" value="InterPro"/>
</dbReference>
<feature type="compositionally biased region" description="Basic residues" evidence="4">
    <location>
        <begin position="192"/>
        <end position="202"/>
    </location>
</feature>
<evidence type="ECO:0000256" key="4">
    <source>
        <dbReference type="SAM" id="MobiDB-lite"/>
    </source>
</evidence>
<dbReference type="KEGG" id="haz:A9404_10240"/>
<evidence type="ECO:0000256" key="2">
    <source>
        <dbReference type="ARBA" id="ARBA00022884"/>
    </source>
</evidence>
<name>A0A191ZIK4_9GAMM</name>
<dbReference type="Proteomes" id="UP000078596">
    <property type="component" value="Chromosome"/>
</dbReference>
<keyword evidence="3" id="KW-0143">Chaperone</keyword>
<evidence type="ECO:0000313" key="7">
    <source>
        <dbReference type="Proteomes" id="UP000078596"/>
    </source>
</evidence>
<dbReference type="AlphaFoldDB" id="A0A191ZIK4"/>
<dbReference type="EMBL" id="CP016027">
    <property type="protein sequence ID" value="ANJ67704.1"/>
    <property type="molecule type" value="Genomic_DNA"/>
</dbReference>
<dbReference type="GO" id="GO:0005829">
    <property type="term" value="C:cytosol"/>
    <property type="evidence" value="ECO:0007669"/>
    <property type="project" value="TreeGrafter"/>
</dbReference>
<evidence type="ECO:0000313" key="6">
    <source>
        <dbReference type="EMBL" id="ANJ67704.1"/>
    </source>
</evidence>